<dbReference type="PANTHER" id="PTHR41282:SF1">
    <property type="entry name" value="CONSERVED TRANSMEMBRANE PROTEIN-RELATED"/>
    <property type="match status" value="1"/>
</dbReference>
<evidence type="ECO:0000313" key="3">
    <source>
        <dbReference type="Proteomes" id="UP001302274"/>
    </source>
</evidence>
<sequence>MIPNENESSIALTQVKNKTLLLLFISFITAFAYWKILAVNIVGDEIANGMGIPSILSPFLLGGLYMLKDRVRVMPIALAMSVCAGIFLGSMSGVLERGVPGLVSQAILATFITTLSVVYLYKNKYIKVNNKFLQFTVFIFNTILWILTADFILSIIVLDWRSLINGASTSVIVVNVLVMLLGYLVFSIDLNIIDQKIDSHHLSEDQSWRFAIDLLLDIAWIYLAILFLIARFRGKKD</sequence>
<keyword evidence="1" id="KW-0812">Transmembrane</keyword>
<gene>
    <name evidence="2" type="ORF">SHI21_00980</name>
</gene>
<reference evidence="2 3" key="1">
    <citation type="submission" date="2023-11" db="EMBL/GenBank/DDBJ databases">
        <title>A Novel Polar Bacteriovorax (B. antarcticus) Isolated from the Biocrust in Antarctica.</title>
        <authorList>
            <person name="Mun W."/>
            <person name="Choi S.Y."/>
            <person name="Mitchell R.J."/>
        </authorList>
    </citation>
    <scope>NUCLEOTIDE SEQUENCE [LARGE SCALE GENOMIC DNA]</scope>
    <source>
        <strain evidence="2 3">PP10</strain>
    </source>
</reference>
<dbReference type="InterPro" id="IPR010539">
    <property type="entry name" value="BaxI_1-like"/>
</dbReference>
<keyword evidence="1" id="KW-1133">Transmembrane helix</keyword>
<feature type="transmembrane region" description="Helical" evidence="1">
    <location>
        <begin position="101"/>
        <end position="121"/>
    </location>
</feature>
<accession>A0ABU5VNZ0</accession>
<dbReference type="RefSeq" id="WP_323574240.1">
    <property type="nucleotide sequence ID" value="NZ_JAYGJQ010000001.1"/>
</dbReference>
<evidence type="ECO:0000256" key="1">
    <source>
        <dbReference type="SAM" id="Phobius"/>
    </source>
</evidence>
<feature type="transmembrane region" description="Helical" evidence="1">
    <location>
        <begin position="133"/>
        <end position="158"/>
    </location>
</feature>
<organism evidence="2 3">
    <name type="scientific">Bacteriovorax antarcticus</name>
    <dbReference type="NCBI Taxonomy" id="3088717"/>
    <lineage>
        <taxon>Bacteria</taxon>
        <taxon>Pseudomonadati</taxon>
        <taxon>Bdellovibrionota</taxon>
        <taxon>Bacteriovoracia</taxon>
        <taxon>Bacteriovoracales</taxon>
        <taxon>Bacteriovoracaceae</taxon>
        <taxon>Bacteriovorax</taxon>
    </lineage>
</organism>
<keyword evidence="3" id="KW-1185">Reference proteome</keyword>
<comment type="caution">
    <text evidence="2">The sequence shown here is derived from an EMBL/GenBank/DDBJ whole genome shotgun (WGS) entry which is preliminary data.</text>
</comment>
<proteinExistence type="predicted"/>
<dbReference type="Pfam" id="PF12811">
    <property type="entry name" value="BaxI_1"/>
    <property type="match status" value="1"/>
</dbReference>
<evidence type="ECO:0000313" key="2">
    <source>
        <dbReference type="EMBL" id="MEA9354757.1"/>
    </source>
</evidence>
<feature type="transmembrane region" description="Helical" evidence="1">
    <location>
        <begin position="214"/>
        <end position="232"/>
    </location>
</feature>
<keyword evidence="1" id="KW-0472">Membrane</keyword>
<protein>
    <submittedName>
        <fullName evidence="2">Bax inhibitor-1/YccA family protein</fullName>
    </submittedName>
</protein>
<dbReference type="PANTHER" id="PTHR41282">
    <property type="entry name" value="CONSERVED TRANSMEMBRANE PROTEIN-RELATED"/>
    <property type="match status" value="1"/>
</dbReference>
<feature type="transmembrane region" description="Helical" evidence="1">
    <location>
        <begin position="74"/>
        <end position="95"/>
    </location>
</feature>
<feature type="transmembrane region" description="Helical" evidence="1">
    <location>
        <begin position="170"/>
        <end position="193"/>
    </location>
</feature>
<feature type="transmembrane region" description="Helical" evidence="1">
    <location>
        <begin position="20"/>
        <end position="43"/>
    </location>
</feature>
<dbReference type="EMBL" id="JAYGJQ010000001">
    <property type="protein sequence ID" value="MEA9354757.1"/>
    <property type="molecule type" value="Genomic_DNA"/>
</dbReference>
<dbReference type="Proteomes" id="UP001302274">
    <property type="component" value="Unassembled WGS sequence"/>
</dbReference>
<name>A0ABU5VNZ0_9BACT</name>